<dbReference type="GO" id="GO:0003755">
    <property type="term" value="F:peptidyl-prolyl cis-trans isomerase activity"/>
    <property type="evidence" value="ECO:0007669"/>
    <property type="project" value="UniProtKB-UniRule"/>
</dbReference>
<reference evidence="10 11" key="1">
    <citation type="submission" date="2019-07" db="EMBL/GenBank/DDBJ databases">
        <title>Reinekea sp. strain SSH23 genome sequencing and assembly.</title>
        <authorList>
            <person name="Kim I."/>
        </authorList>
    </citation>
    <scope>NUCLEOTIDE SEQUENCE [LARGE SCALE GENOMIC DNA]</scope>
    <source>
        <strain evidence="10 11">SSH23</strain>
    </source>
</reference>
<evidence type="ECO:0000256" key="3">
    <source>
        <dbReference type="ARBA" id="ARBA00022729"/>
    </source>
</evidence>
<dbReference type="InterPro" id="IPR000774">
    <property type="entry name" value="PPIase_FKBP_N"/>
</dbReference>
<dbReference type="EC" id="5.2.1.8" evidence="7"/>
<dbReference type="InterPro" id="IPR001179">
    <property type="entry name" value="PPIase_FKBP_dom"/>
</dbReference>
<keyword evidence="3 8" id="KW-0732">Signal</keyword>
<keyword evidence="11" id="KW-1185">Reference proteome</keyword>
<evidence type="ECO:0000256" key="5">
    <source>
        <dbReference type="ARBA" id="ARBA00023235"/>
    </source>
</evidence>
<feature type="chain" id="PRO_5023119819" description="Peptidyl-prolyl cis-trans isomerase" evidence="8">
    <location>
        <begin position="26"/>
        <end position="240"/>
    </location>
</feature>
<gene>
    <name evidence="10" type="ORF">FME95_05515</name>
</gene>
<comment type="catalytic activity">
    <reaction evidence="1 6 7">
        <text>[protein]-peptidylproline (omega=180) = [protein]-peptidylproline (omega=0)</text>
        <dbReference type="Rhea" id="RHEA:16237"/>
        <dbReference type="Rhea" id="RHEA-COMP:10747"/>
        <dbReference type="Rhea" id="RHEA-COMP:10748"/>
        <dbReference type="ChEBI" id="CHEBI:83833"/>
        <dbReference type="ChEBI" id="CHEBI:83834"/>
        <dbReference type="EC" id="5.2.1.8"/>
    </reaction>
</comment>
<dbReference type="InterPro" id="IPR036944">
    <property type="entry name" value="PPIase_FKBP_N_sf"/>
</dbReference>
<dbReference type="RefSeq" id="WP_147713404.1">
    <property type="nucleotide sequence ID" value="NZ_VKAD01000001.1"/>
</dbReference>
<dbReference type="AlphaFoldDB" id="A0A5C8Z7D7"/>
<evidence type="ECO:0000313" key="10">
    <source>
        <dbReference type="EMBL" id="TXR54005.1"/>
    </source>
</evidence>
<evidence type="ECO:0000256" key="2">
    <source>
        <dbReference type="ARBA" id="ARBA00006577"/>
    </source>
</evidence>
<dbReference type="GO" id="GO:0006457">
    <property type="term" value="P:protein folding"/>
    <property type="evidence" value="ECO:0007669"/>
    <property type="project" value="InterPro"/>
</dbReference>
<dbReference type="PROSITE" id="PS51257">
    <property type="entry name" value="PROKAR_LIPOPROTEIN"/>
    <property type="match status" value="1"/>
</dbReference>
<dbReference type="Pfam" id="PF00254">
    <property type="entry name" value="FKBP_C"/>
    <property type="match status" value="1"/>
</dbReference>
<sequence>MRFIGVKGLALGTTLAIAISGCSQAVNSQENVELETDAQKASYGIGYGFGQNILAQTQGIELSSDAMVKGLLDALAEEDMVLSEEDIQAAIVALQQAQIDAQTAERDAMITKSREEGEAFLAENAEKEGVITTESGLQYEVIEANGGTEYPDESSTVSVHYHGTLINGTVFDSSIERGEAIEFPLGGVISGWTEGLQLMAKGDKYRFFIPADLAYGDNQVSPQIPAGSTLIFEVELLDIL</sequence>
<dbReference type="PROSITE" id="PS50059">
    <property type="entry name" value="FKBP_PPIASE"/>
    <property type="match status" value="1"/>
</dbReference>
<evidence type="ECO:0000256" key="7">
    <source>
        <dbReference type="RuleBase" id="RU003915"/>
    </source>
</evidence>
<evidence type="ECO:0000256" key="6">
    <source>
        <dbReference type="PROSITE-ProRule" id="PRU00277"/>
    </source>
</evidence>
<feature type="signal peptide" evidence="8">
    <location>
        <begin position="1"/>
        <end position="25"/>
    </location>
</feature>
<evidence type="ECO:0000256" key="4">
    <source>
        <dbReference type="ARBA" id="ARBA00023110"/>
    </source>
</evidence>
<feature type="domain" description="PPIase FKBP-type" evidence="9">
    <location>
        <begin position="154"/>
        <end position="240"/>
    </location>
</feature>
<comment type="caution">
    <text evidence="10">The sequence shown here is derived from an EMBL/GenBank/DDBJ whole genome shotgun (WGS) entry which is preliminary data.</text>
</comment>
<organism evidence="10 11">
    <name type="scientific">Reinekea thalattae</name>
    <dbReference type="NCBI Taxonomy" id="2593301"/>
    <lineage>
        <taxon>Bacteria</taxon>
        <taxon>Pseudomonadati</taxon>
        <taxon>Pseudomonadota</taxon>
        <taxon>Gammaproteobacteria</taxon>
        <taxon>Oceanospirillales</taxon>
        <taxon>Saccharospirillaceae</taxon>
        <taxon>Reinekea</taxon>
    </lineage>
</organism>
<evidence type="ECO:0000256" key="1">
    <source>
        <dbReference type="ARBA" id="ARBA00000971"/>
    </source>
</evidence>
<accession>A0A5C8Z7D7</accession>
<dbReference type="Pfam" id="PF01346">
    <property type="entry name" value="FKBP_N"/>
    <property type="match status" value="1"/>
</dbReference>
<dbReference type="PANTHER" id="PTHR43811">
    <property type="entry name" value="FKBP-TYPE PEPTIDYL-PROLYL CIS-TRANS ISOMERASE FKPA"/>
    <property type="match status" value="1"/>
</dbReference>
<dbReference type="InterPro" id="IPR046357">
    <property type="entry name" value="PPIase_dom_sf"/>
</dbReference>
<dbReference type="PANTHER" id="PTHR43811:SF19">
    <property type="entry name" value="39 KDA FK506-BINDING NUCLEAR PROTEIN"/>
    <property type="match status" value="1"/>
</dbReference>
<dbReference type="Gene3D" id="1.10.287.460">
    <property type="entry name" value="Peptidyl-prolyl cis-trans isomerase, FKBP-type, N-terminal domain"/>
    <property type="match status" value="1"/>
</dbReference>
<dbReference type="EMBL" id="VKAD01000001">
    <property type="protein sequence ID" value="TXR54005.1"/>
    <property type="molecule type" value="Genomic_DNA"/>
</dbReference>
<dbReference type="SUPFAM" id="SSF54534">
    <property type="entry name" value="FKBP-like"/>
    <property type="match status" value="1"/>
</dbReference>
<protein>
    <recommendedName>
        <fullName evidence="7">Peptidyl-prolyl cis-trans isomerase</fullName>
        <ecNumber evidence="7">5.2.1.8</ecNumber>
    </recommendedName>
</protein>
<evidence type="ECO:0000313" key="11">
    <source>
        <dbReference type="Proteomes" id="UP000321764"/>
    </source>
</evidence>
<dbReference type="FunFam" id="3.10.50.40:FF:000045">
    <property type="entry name" value="Peptidyl-prolyl cis-trans isomerase"/>
    <property type="match status" value="1"/>
</dbReference>
<dbReference type="Gene3D" id="3.10.50.40">
    <property type="match status" value="1"/>
</dbReference>
<name>A0A5C8Z7D7_9GAMM</name>
<keyword evidence="5 6" id="KW-0413">Isomerase</keyword>
<comment type="similarity">
    <text evidence="2 7">Belongs to the FKBP-type PPIase family.</text>
</comment>
<evidence type="ECO:0000259" key="9">
    <source>
        <dbReference type="PROSITE" id="PS50059"/>
    </source>
</evidence>
<dbReference type="Proteomes" id="UP000321764">
    <property type="component" value="Unassembled WGS sequence"/>
</dbReference>
<keyword evidence="4 6" id="KW-0697">Rotamase</keyword>
<evidence type="ECO:0000256" key="8">
    <source>
        <dbReference type="SAM" id="SignalP"/>
    </source>
</evidence>
<dbReference type="OrthoDB" id="9814548at2"/>
<proteinExistence type="inferred from homology"/>